<keyword evidence="3 5" id="KW-0687">Ribonucleoprotein</keyword>
<comment type="caution">
    <text evidence="6">The sequence shown here is derived from an EMBL/GenBank/DDBJ whole genome shotgun (WGS) entry which is preliminary data.</text>
</comment>
<dbReference type="GO" id="GO:0006412">
    <property type="term" value="P:translation"/>
    <property type="evidence" value="ECO:0007669"/>
    <property type="project" value="UniProtKB-UniRule"/>
</dbReference>
<dbReference type="SUPFAM" id="SSF57829">
    <property type="entry name" value="Zn-binding ribosomal proteins"/>
    <property type="match status" value="1"/>
</dbReference>
<dbReference type="GO" id="GO:0003735">
    <property type="term" value="F:structural constituent of ribosome"/>
    <property type="evidence" value="ECO:0007669"/>
    <property type="project" value="InterPro"/>
</dbReference>
<dbReference type="InterPro" id="IPR002677">
    <property type="entry name" value="Ribosomal_bL32"/>
</dbReference>
<evidence type="ECO:0000256" key="1">
    <source>
        <dbReference type="ARBA" id="ARBA00008560"/>
    </source>
</evidence>
<evidence type="ECO:0000256" key="2">
    <source>
        <dbReference type="ARBA" id="ARBA00022980"/>
    </source>
</evidence>
<dbReference type="HAMAP" id="MF_00340">
    <property type="entry name" value="Ribosomal_bL32"/>
    <property type="match status" value="1"/>
</dbReference>
<dbReference type="Proteomes" id="UP000176299">
    <property type="component" value="Unassembled WGS sequence"/>
</dbReference>
<comment type="similarity">
    <text evidence="1 5">Belongs to the bacterial ribosomal protein bL32 family.</text>
</comment>
<accession>A0A1G1W3T5</accession>
<evidence type="ECO:0000256" key="4">
    <source>
        <dbReference type="ARBA" id="ARBA00035178"/>
    </source>
</evidence>
<dbReference type="NCBIfam" id="TIGR01031">
    <property type="entry name" value="rpmF_bact"/>
    <property type="match status" value="1"/>
</dbReference>
<keyword evidence="2 5" id="KW-0689">Ribosomal protein</keyword>
<sequence>MAALPKKKVSKARRGKRTLAHGFKPAELVACPRCGKLKTTHTVCPHCGYYKDRLVFEPKEKTKVTKAKKE</sequence>
<dbReference type="PANTHER" id="PTHR35534">
    <property type="entry name" value="50S RIBOSOMAL PROTEIN L32"/>
    <property type="match status" value="1"/>
</dbReference>
<evidence type="ECO:0000313" key="6">
    <source>
        <dbReference type="EMBL" id="OGY22254.1"/>
    </source>
</evidence>
<dbReference type="AlphaFoldDB" id="A0A1G1W3T5"/>
<dbReference type="STRING" id="1802591.A2113_03180"/>
<dbReference type="InterPro" id="IPR011332">
    <property type="entry name" value="Ribosomal_zn-bd"/>
</dbReference>
<reference evidence="6 7" key="1">
    <citation type="journal article" date="2016" name="Nat. Commun.">
        <title>Thousands of microbial genomes shed light on interconnected biogeochemical processes in an aquifer system.</title>
        <authorList>
            <person name="Anantharaman K."/>
            <person name="Brown C.T."/>
            <person name="Hug L.A."/>
            <person name="Sharon I."/>
            <person name="Castelle C.J."/>
            <person name="Probst A.J."/>
            <person name="Thomas B.C."/>
            <person name="Singh A."/>
            <person name="Wilkins M.J."/>
            <person name="Karaoz U."/>
            <person name="Brodie E.L."/>
            <person name="Williams K.H."/>
            <person name="Hubbard S.S."/>
            <person name="Banfield J.F."/>
        </authorList>
    </citation>
    <scope>NUCLEOTIDE SEQUENCE [LARGE SCALE GENOMIC DNA]</scope>
</reference>
<dbReference type="Pfam" id="PF01783">
    <property type="entry name" value="Ribosomal_L32p"/>
    <property type="match status" value="1"/>
</dbReference>
<organism evidence="6 7">
    <name type="scientific">Candidatus Woykebacteria bacterium GWA1_44_8</name>
    <dbReference type="NCBI Taxonomy" id="1802591"/>
    <lineage>
        <taxon>Bacteria</taxon>
        <taxon>Candidatus Woykeibacteriota</taxon>
    </lineage>
</organism>
<dbReference type="EMBL" id="MHCN01000007">
    <property type="protein sequence ID" value="OGY22254.1"/>
    <property type="molecule type" value="Genomic_DNA"/>
</dbReference>
<dbReference type="InterPro" id="IPR044957">
    <property type="entry name" value="Ribosomal_bL32_bact"/>
</dbReference>
<dbReference type="GO" id="GO:0015934">
    <property type="term" value="C:large ribosomal subunit"/>
    <property type="evidence" value="ECO:0007669"/>
    <property type="project" value="InterPro"/>
</dbReference>
<proteinExistence type="inferred from homology"/>
<evidence type="ECO:0000256" key="5">
    <source>
        <dbReference type="HAMAP-Rule" id="MF_00340"/>
    </source>
</evidence>
<name>A0A1G1W3T5_9BACT</name>
<gene>
    <name evidence="5" type="primary">rpmF</name>
    <name evidence="6" type="ORF">A2113_03180</name>
</gene>
<evidence type="ECO:0000313" key="7">
    <source>
        <dbReference type="Proteomes" id="UP000176299"/>
    </source>
</evidence>
<protein>
    <recommendedName>
        <fullName evidence="4 5">Large ribosomal subunit protein bL32</fullName>
    </recommendedName>
</protein>
<dbReference type="PANTHER" id="PTHR35534:SF1">
    <property type="entry name" value="LARGE RIBOSOMAL SUBUNIT PROTEIN BL32"/>
    <property type="match status" value="1"/>
</dbReference>
<evidence type="ECO:0000256" key="3">
    <source>
        <dbReference type="ARBA" id="ARBA00023274"/>
    </source>
</evidence>